<protein>
    <submittedName>
        <fullName evidence="2">Uncharacterized protein</fullName>
    </submittedName>
</protein>
<proteinExistence type="predicted"/>
<reference evidence="2 3" key="1">
    <citation type="submission" date="2016-04" db="EMBL/GenBank/DDBJ databases">
        <title>Draft genome of an Enterococcus thailandicus strain isolated from bovine feces.</title>
        <authorList>
            <person name="Beukers A.G."/>
            <person name="Zaheer R."/>
            <person name="Goji N."/>
            <person name="Cook S.R."/>
            <person name="Amoako K."/>
            <person name="Chaves A.V."/>
            <person name="Ward M.P."/>
            <person name="Mcallister T.A."/>
        </authorList>
    </citation>
    <scope>NUCLEOTIDE SEQUENCE [LARGE SCALE GENOMIC DNA]</scope>
    <source>
        <strain evidence="2 3">F0711D 46</strain>
    </source>
</reference>
<evidence type="ECO:0000313" key="2">
    <source>
        <dbReference type="EMBL" id="OAQ55541.1"/>
    </source>
</evidence>
<evidence type="ECO:0000256" key="1">
    <source>
        <dbReference type="SAM" id="Coils"/>
    </source>
</evidence>
<organism evidence="2 3">
    <name type="scientific">Enterococcus thailandicus</name>
    <dbReference type="NCBI Taxonomy" id="417368"/>
    <lineage>
        <taxon>Bacteria</taxon>
        <taxon>Bacillati</taxon>
        <taxon>Bacillota</taxon>
        <taxon>Bacilli</taxon>
        <taxon>Lactobacillales</taxon>
        <taxon>Enterococcaceae</taxon>
        <taxon>Enterococcus</taxon>
    </lineage>
</organism>
<feature type="coiled-coil region" evidence="1">
    <location>
        <begin position="78"/>
        <end position="105"/>
    </location>
</feature>
<dbReference type="EMBL" id="LWMN01000013">
    <property type="protein sequence ID" value="OAQ55541.1"/>
    <property type="molecule type" value="Genomic_DNA"/>
</dbReference>
<sequence length="142" mass="16199">MTNLANMNLEINEDVIKTIFEQTLNQSIISAMGNKEEYMSALINSALSQKVDENGNVSRYSSDNKFTFVDTQVKKAIRDASKEAIQEYIEENKNLLKSMVKKEMEKEENKSALVNAFVKGAVNAFDYKYNFSANLNIEKTEY</sequence>
<comment type="caution">
    <text evidence="2">The sequence shown here is derived from an EMBL/GenBank/DDBJ whole genome shotgun (WGS) entry which is preliminary data.</text>
</comment>
<keyword evidence="1" id="KW-0175">Coiled coil</keyword>
<dbReference type="Proteomes" id="UP000078516">
    <property type="component" value="Unassembled WGS sequence"/>
</dbReference>
<dbReference type="RefSeq" id="WP_067484096.1">
    <property type="nucleotide sequence ID" value="NZ_JAQDNZ010000001.1"/>
</dbReference>
<accession>A0A179EQN1</accession>
<gene>
    <name evidence="2" type="ORF">A6E74_08615</name>
</gene>
<dbReference type="AlphaFoldDB" id="A0A179EQN1"/>
<evidence type="ECO:0000313" key="3">
    <source>
        <dbReference type="Proteomes" id="UP000078516"/>
    </source>
</evidence>
<name>A0A179EQN1_ENTTH</name>
<keyword evidence="3" id="KW-1185">Reference proteome</keyword>